<evidence type="ECO:0000313" key="4">
    <source>
        <dbReference type="Proteomes" id="UP001642409"/>
    </source>
</evidence>
<organism evidence="2">
    <name type="scientific">Hexamita inflata</name>
    <dbReference type="NCBI Taxonomy" id="28002"/>
    <lineage>
        <taxon>Eukaryota</taxon>
        <taxon>Metamonada</taxon>
        <taxon>Diplomonadida</taxon>
        <taxon>Hexamitidae</taxon>
        <taxon>Hexamitinae</taxon>
        <taxon>Hexamita</taxon>
    </lineage>
</organism>
<dbReference type="Proteomes" id="UP001642409">
    <property type="component" value="Unassembled WGS sequence"/>
</dbReference>
<evidence type="ECO:0000313" key="2">
    <source>
        <dbReference type="EMBL" id="CAI9955791.1"/>
    </source>
</evidence>
<feature type="coiled-coil region" evidence="1">
    <location>
        <begin position="95"/>
        <end position="224"/>
    </location>
</feature>
<reference evidence="3 4" key="2">
    <citation type="submission" date="2024-07" db="EMBL/GenBank/DDBJ databases">
        <authorList>
            <person name="Akdeniz Z."/>
        </authorList>
    </citation>
    <scope>NUCLEOTIDE SEQUENCE [LARGE SCALE GENOMIC DNA]</scope>
</reference>
<keyword evidence="4" id="KW-1185">Reference proteome</keyword>
<evidence type="ECO:0000313" key="3">
    <source>
        <dbReference type="EMBL" id="CAL6093269.1"/>
    </source>
</evidence>
<accession>A0AA86QFH0</accession>
<proteinExistence type="predicted"/>
<dbReference type="EMBL" id="CAXDID020000456">
    <property type="protein sequence ID" value="CAL6093269.1"/>
    <property type="molecule type" value="Genomic_DNA"/>
</dbReference>
<sequence>MLKASVSIEKNKVIIDDNTIVQTLVSIVDILFVQQRVHEEEQNKLINAGNEQNQIVTNLYQQQQRELIGLFSRTEFSPNLDDNTLKQLGSFEIFILNLQNSYKQLQHNQKEHEQVVYLLNIQNNSLNEEKTQQNALIAQLRDQLQTSQLQQSELSELFQIQAHNLNQSNINAENQIKQLQNELNEINQNYEQIQTELLETQDKVNELIQQNQSSKQQNQYLQNEFNKSNQYPL</sequence>
<keyword evidence="1" id="KW-0175">Coiled coil</keyword>
<dbReference type="AlphaFoldDB" id="A0AA86QFH0"/>
<gene>
    <name evidence="2" type="ORF">HINF_LOCUS43436</name>
    <name evidence="3" type="ORF">HINF_LOCUS66891</name>
</gene>
<evidence type="ECO:0000256" key="1">
    <source>
        <dbReference type="SAM" id="Coils"/>
    </source>
</evidence>
<reference evidence="2" key="1">
    <citation type="submission" date="2023-06" db="EMBL/GenBank/DDBJ databases">
        <authorList>
            <person name="Kurt Z."/>
        </authorList>
    </citation>
    <scope>NUCLEOTIDE SEQUENCE</scope>
</reference>
<protein>
    <submittedName>
        <fullName evidence="3">Hypothetical_protein</fullName>
    </submittedName>
</protein>
<dbReference type="EMBL" id="CATOUU010000867">
    <property type="protein sequence ID" value="CAI9955791.1"/>
    <property type="molecule type" value="Genomic_DNA"/>
</dbReference>
<name>A0AA86QFH0_9EUKA</name>
<comment type="caution">
    <text evidence="2">The sequence shown here is derived from an EMBL/GenBank/DDBJ whole genome shotgun (WGS) entry which is preliminary data.</text>
</comment>